<proteinExistence type="predicted"/>
<keyword evidence="3" id="KW-1185">Reference proteome</keyword>
<feature type="transmembrane region" description="Helical" evidence="1">
    <location>
        <begin position="297"/>
        <end position="317"/>
    </location>
</feature>
<sequence length="598" mass="63119">MPRRNDSPDGPTPLLPIALLLALVFLHWRIAAAPDGFLTTGEMADPDAWTRSLRVLALYLGAAWQDPILSALSAPDGLSLHWTRPLDILILAPAWLAMRLGVDPRDAILWSGAWVSPVLHAVALLLSAWAARPLWPGIGAWITCVLLMSSWAVLGYSMPGRADHHTLLLVAALLTLGAGMRAAVDEHRGQQAWLAGIAGGFGVWVSPEAMLTVAPLLAGLGLAWLIAWDGKRLALQGARVALGLALMLALAIATERPIAEWGLAEPDKVSVQHLAIAGAAAACFLLAAPLGRLVPWARVPAGLLLAGAAGYALLRLWPDLLRGSLGGADAGAVALLLPNVQEMQPVRFGTREQIGDALWVMGTVPFAVLTLLLGLEFAGWARSGRWRAALIVALALVAGTGASLMARRFALDLAPPAAIGAAGLLILLGRLLMGAARLIICAVFAAMLFGLPFVAPLLTTSEAVSARGCPVPALARFLSAAPPAPPGSVMLSDSLNIGPELAWRTPFRQVAAPYHRGGAALLDLSAVFAATDDAEAMRVLARRQVRLVLLCRDTPPLGSPWPEESLRRRLLAGERPDGWTELPLPSEVSSSYLLFILN</sequence>
<reference evidence="3" key="1">
    <citation type="journal article" date="2021" name="Syst. Appl. Microbiol.">
        <title>Roseomonas hellenica sp. nov., isolated from roots of wild-growing Alkanna tinctoria.</title>
        <authorList>
            <person name="Rat A."/>
            <person name="Naranjo H.D."/>
            <person name="Lebbe L."/>
            <person name="Cnockaert M."/>
            <person name="Krigas N."/>
            <person name="Grigoriadou K."/>
            <person name="Maloupa E."/>
            <person name="Willems A."/>
        </authorList>
    </citation>
    <scope>NUCLEOTIDE SEQUENCE [LARGE SCALE GENOMIC DNA]</scope>
    <source>
        <strain evidence="3">LMG 31523</strain>
    </source>
</reference>
<keyword evidence="1" id="KW-0812">Transmembrane</keyword>
<protein>
    <recommendedName>
        <fullName evidence="4">Glycosyltransferase RgtA/B/C/D-like domain-containing protein</fullName>
    </recommendedName>
</protein>
<accession>A0ABS5EX59</accession>
<feature type="transmembrane region" description="Helical" evidence="1">
    <location>
        <begin position="438"/>
        <end position="458"/>
    </location>
</feature>
<feature type="transmembrane region" description="Helical" evidence="1">
    <location>
        <begin position="166"/>
        <end position="184"/>
    </location>
</feature>
<feature type="transmembrane region" description="Helical" evidence="1">
    <location>
        <begin position="271"/>
        <end position="290"/>
    </location>
</feature>
<gene>
    <name evidence="2" type="ORF">GXW71_09065</name>
</gene>
<keyword evidence="1" id="KW-0472">Membrane</keyword>
<evidence type="ECO:0000313" key="2">
    <source>
        <dbReference type="EMBL" id="MBR0664500.1"/>
    </source>
</evidence>
<feature type="transmembrane region" description="Helical" evidence="1">
    <location>
        <begin position="134"/>
        <end position="154"/>
    </location>
</feature>
<evidence type="ECO:0008006" key="4">
    <source>
        <dbReference type="Google" id="ProtNLM"/>
    </source>
</evidence>
<feature type="transmembrane region" description="Helical" evidence="1">
    <location>
        <begin position="357"/>
        <end position="381"/>
    </location>
</feature>
<organism evidence="2 3">
    <name type="scientific">Plastoroseomonas hellenica</name>
    <dbReference type="NCBI Taxonomy" id="2687306"/>
    <lineage>
        <taxon>Bacteria</taxon>
        <taxon>Pseudomonadati</taxon>
        <taxon>Pseudomonadota</taxon>
        <taxon>Alphaproteobacteria</taxon>
        <taxon>Acetobacterales</taxon>
        <taxon>Acetobacteraceae</taxon>
        <taxon>Plastoroseomonas</taxon>
    </lineage>
</organism>
<feature type="transmembrane region" description="Helical" evidence="1">
    <location>
        <begin position="107"/>
        <end position="128"/>
    </location>
</feature>
<feature type="transmembrane region" description="Helical" evidence="1">
    <location>
        <begin position="209"/>
        <end position="228"/>
    </location>
</feature>
<feature type="transmembrane region" description="Helical" evidence="1">
    <location>
        <begin position="413"/>
        <end position="431"/>
    </location>
</feature>
<comment type="caution">
    <text evidence="2">The sequence shown here is derived from an EMBL/GenBank/DDBJ whole genome shotgun (WGS) entry which is preliminary data.</text>
</comment>
<feature type="transmembrane region" description="Helical" evidence="1">
    <location>
        <begin position="240"/>
        <end position="259"/>
    </location>
</feature>
<keyword evidence="1" id="KW-1133">Transmembrane helix</keyword>
<evidence type="ECO:0000313" key="3">
    <source>
        <dbReference type="Proteomes" id="UP001196870"/>
    </source>
</evidence>
<name>A0ABS5EX59_9PROT</name>
<dbReference type="RefSeq" id="WP_211852169.1">
    <property type="nucleotide sequence ID" value="NZ_JAAGBB010000009.1"/>
</dbReference>
<dbReference type="Proteomes" id="UP001196870">
    <property type="component" value="Unassembled WGS sequence"/>
</dbReference>
<dbReference type="EMBL" id="JAAGBB010000009">
    <property type="protein sequence ID" value="MBR0664500.1"/>
    <property type="molecule type" value="Genomic_DNA"/>
</dbReference>
<feature type="transmembrane region" description="Helical" evidence="1">
    <location>
        <begin position="388"/>
        <end position="407"/>
    </location>
</feature>
<evidence type="ECO:0000256" key="1">
    <source>
        <dbReference type="SAM" id="Phobius"/>
    </source>
</evidence>